<evidence type="ECO:0000256" key="1">
    <source>
        <dbReference type="ARBA" id="ARBA00004123"/>
    </source>
</evidence>
<evidence type="ECO:0000259" key="8">
    <source>
        <dbReference type="PROSITE" id="PS50016"/>
    </source>
</evidence>
<feature type="compositionally biased region" description="Acidic residues" evidence="7">
    <location>
        <begin position="628"/>
        <end position="638"/>
    </location>
</feature>
<dbReference type="InterPro" id="IPR019787">
    <property type="entry name" value="Znf_PHD-finger"/>
</dbReference>
<accession>A0ABR3FXY3</accession>
<feature type="region of interest" description="Disordered" evidence="7">
    <location>
        <begin position="446"/>
        <end position="876"/>
    </location>
</feature>
<evidence type="ECO:0000256" key="3">
    <source>
        <dbReference type="ARBA" id="ARBA00022771"/>
    </source>
</evidence>
<dbReference type="SMART" id="SM00249">
    <property type="entry name" value="PHD"/>
    <property type="match status" value="1"/>
</dbReference>
<feature type="compositionally biased region" description="Basic and acidic residues" evidence="7">
    <location>
        <begin position="473"/>
        <end position="483"/>
    </location>
</feature>
<organism evidence="9 10">
    <name type="scientific">Marasmius crinis-equi</name>
    <dbReference type="NCBI Taxonomy" id="585013"/>
    <lineage>
        <taxon>Eukaryota</taxon>
        <taxon>Fungi</taxon>
        <taxon>Dikarya</taxon>
        <taxon>Basidiomycota</taxon>
        <taxon>Agaricomycotina</taxon>
        <taxon>Agaricomycetes</taxon>
        <taxon>Agaricomycetidae</taxon>
        <taxon>Agaricales</taxon>
        <taxon>Marasmiineae</taxon>
        <taxon>Marasmiaceae</taxon>
        <taxon>Marasmius</taxon>
    </lineage>
</organism>
<feature type="region of interest" description="Disordered" evidence="7">
    <location>
        <begin position="29"/>
        <end position="419"/>
    </location>
</feature>
<feature type="compositionally biased region" description="Basic and acidic residues" evidence="7">
    <location>
        <begin position="355"/>
        <end position="364"/>
    </location>
</feature>
<feature type="compositionally biased region" description="Low complexity" evidence="7">
    <location>
        <begin position="819"/>
        <end position="829"/>
    </location>
</feature>
<dbReference type="InterPro" id="IPR011011">
    <property type="entry name" value="Znf_FYVE_PHD"/>
</dbReference>
<feature type="compositionally biased region" description="Basic and acidic residues" evidence="7">
    <location>
        <begin position="77"/>
        <end position="120"/>
    </location>
</feature>
<keyword evidence="3 6" id="KW-0863">Zinc-finger</keyword>
<feature type="region of interest" description="Disordered" evidence="7">
    <location>
        <begin position="1184"/>
        <end position="1231"/>
    </location>
</feature>
<dbReference type="InterPro" id="IPR001965">
    <property type="entry name" value="Znf_PHD"/>
</dbReference>
<dbReference type="PROSITE" id="PS01359">
    <property type="entry name" value="ZF_PHD_1"/>
    <property type="match status" value="1"/>
</dbReference>
<feature type="compositionally biased region" description="Basic residues" evidence="7">
    <location>
        <begin position="750"/>
        <end position="762"/>
    </location>
</feature>
<dbReference type="Proteomes" id="UP001465976">
    <property type="component" value="Unassembled WGS sequence"/>
</dbReference>
<dbReference type="Gene3D" id="3.30.40.10">
    <property type="entry name" value="Zinc/RING finger domain, C3HC4 (zinc finger)"/>
    <property type="match status" value="1"/>
</dbReference>
<feature type="compositionally biased region" description="Polar residues" evidence="7">
    <location>
        <begin position="830"/>
        <end position="855"/>
    </location>
</feature>
<dbReference type="Pfam" id="PF00628">
    <property type="entry name" value="PHD"/>
    <property type="match status" value="1"/>
</dbReference>
<feature type="compositionally biased region" description="Basic residues" evidence="7">
    <location>
        <begin position="1222"/>
        <end position="1231"/>
    </location>
</feature>
<name>A0ABR3FXY3_9AGAR</name>
<feature type="compositionally biased region" description="Basic and acidic residues" evidence="7">
    <location>
        <begin position="528"/>
        <end position="538"/>
    </location>
</feature>
<sequence length="1231" mass="137098">MNISSLLCSEDPPPEPRVVPEPVVLAPHLVRQQSQQQSQAPKLNLEALVHAADQERRRLDSHHPSHPSHSLPHYPHPARDIERERERDWARADRDRQHREREKGQDHVAQREWEREREQRQILIHQHQQKQHSQQQSQHPQQQQQQQSHAQQKYDQGHDRFFRQREQRQVHRESILGYQSRPEPTSPRSHIPSIPLFDQQPTLRASASPKIANLLASGSSPIHVPRLPLSHSPPYPAADMISHQHPSSYSHSIPSDDEVDRDRSSKKRRHSDSIAQQVRYHEPDVDRLNKERELMTSSGLGYGRGHRPSPSLSSDTVKLPITSRKPGSSGYNYDPVHDQDAPLPLPLKRLAVEATDEKDRERPKHSIGFLTGGIQGNSRDHHHHHHPPQPPAPSQPPTKEHRVVSPAGRRSPPGSHVGRALAARHHDTSIIQNTTVLIPSNPVKLERRESALPTTPIPPTAPSPSFIKAQSSEPKEKDKPAEKKKGRSRTSNEVVVRQEELIHKASRPSPAPSITTTHLSAPPPRRSSRPEDDAHEWFLEQFDDDTAPPRRSRTPSVRPSSPPPPPVLSQPSTFKRHSKSPFVPKRQSSSPVQDAVMALEQELEDIDGGKPQEDPTDDMDVDQVVTELVEETLGGDEEEGKHMEVDVEDELLSLLDDKPAPSSTSVPVARRDTPQSTHDAKSSKPSSSTMKNTSRPESPSVTSPSFQSPRAPSPRQTSDRDSMPPPAAPVVKEPGKGKKNEDKAAAASQPKKKGKPGPKPKPRNPDGTIAGAPPPPAPKPRGKPGPKPKPRDRDGNIIRSPVPPAASPATGAGTGTGTGKTSSSKPSVTATPTPNTVPSRSVSVSQHARSRSTSALPGGPEGEGSKTGEVSGESDGVNDDDNKLYCVCKTRYDEDKSMIACDSCDEWYHTQCVDMPDHQVDLVDQFVCPLCIAKNPELNLKTTYKARCLYGLLQPDPDSPKACHKPARTYSKYCSDECGVKKVTKSVEMFVRRGGNKAHLWESVKNAEKREGLIRCVEESTDAEGNVNGKPLIKEVKPKRSLKEKEVDRLNSLLDDIAKIREELKKGMEIIAWREQLIGLATDRARRVEECGWDQRLCFADEEWAEHGELVLESYKENEDKMETDGQQGEDAVWWCNGDEHCHRHAGWQALRTKDVNKEKEKKTDAINKLTSKEREIRRHIESLIDIEDDSAPPEPLKSSNKQHHGTTTKRKVNGESAAASKKGKKRKAPS</sequence>
<keyword evidence="4" id="KW-0862">Zinc</keyword>
<feature type="domain" description="PHD-type" evidence="8">
    <location>
        <begin position="883"/>
        <end position="934"/>
    </location>
</feature>
<feature type="compositionally biased region" description="Basic and acidic residues" evidence="7">
    <location>
        <begin position="155"/>
        <end position="174"/>
    </location>
</feature>
<reference evidence="9 10" key="1">
    <citation type="submission" date="2024-02" db="EMBL/GenBank/DDBJ databases">
        <title>A draft genome for the cacao thread blight pathogen Marasmius crinis-equi.</title>
        <authorList>
            <person name="Cohen S.P."/>
            <person name="Baruah I.K."/>
            <person name="Amoako-Attah I."/>
            <person name="Bukari Y."/>
            <person name="Meinhardt L.W."/>
            <person name="Bailey B.A."/>
        </authorList>
    </citation>
    <scope>NUCLEOTIDE SEQUENCE [LARGE SCALE GENOMIC DNA]</scope>
    <source>
        <strain evidence="9 10">GH-76</strain>
    </source>
</reference>
<keyword evidence="2" id="KW-0479">Metal-binding</keyword>
<evidence type="ECO:0000313" key="9">
    <source>
        <dbReference type="EMBL" id="KAL0580409.1"/>
    </source>
</evidence>
<feature type="compositionally biased region" description="Basic and acidic residues" evidence="7">
    <location>
        <begin position="279"/>
        <end position="294"/>
    </location>
</feature>
<feature type="compositionally biased region" description="Basic residues" evidence="7">
    <location>
        <begin position="1201"/>
        <end position="1212"/>
    </location>
</feature>
<dbReference type="EMBL" id="JBAHYK010000032">
    <property type="protein sequence ID" value="KAL0580409.1"/>
    <property type="molecule type" value="Genomic_DNA"/>
</dbReference>
<evidence type="ECO:0000256" key="7">
    <source>
        <dbReference type="SAM" id="MobiDB-lite"/>
    </source>
</evidence>
<dbReference type="SUPFAM" id="SSF57903">
    <property type="entry name" value="FYVE/PHD zinc finger"/>
    <property type="match status" value="1"/>
</dbReference>
<keyword evidence="10" id="KW-1185">Reference proteome</keyword>
<feature type="compositionally biased region" description="Polar residues" evidence="7">
    <location>
        <begin position="683"/>
        <end position="716"/>
    </location>
</feature>
<feature type="compositionally biased region" description="Basic and acidic residues" evidence="7">
    <location>
        <begin position="669"/>
        <end position="682"/>
    </location>
</feature>
<evidence type="ECO:0000256" key="5">
    <source>
        <dbReference type="ARBA" id="ARBA00023242"/>
    </source>
</evidence>
<feature type="compositionally biased region" description="Low complexity" evidence="7">
    <location>
        <begin position="131"/>
        <end position="151"/>
    </location>
</feature>
<evidence type="ECO:0000313" key="10">
    <source>
        <dbReference type="Proteomes" id="UP001465976"/>
    </source>
</evidence>
<dbReference type="CDD" id="cd16039">
    <property type="entry name" value="PHD_SPP1"/>
    <property type="match status" value="1"/>
</dbReference>
<dbReference type="InterPro" id="IPR019786">
    <property type="entry name" value="Zinc_finger_PHD-type_CS"/>
</dbReference>
<comment type="subcellular location">
    <subcellularLocation>
        <location evidence="1">Nucleus</location>
    </subcellularLocation>
</comment>
<proteinExistence type="predicted"/>
<evidence type="ECO:0000256" key="6">
    <source>
        <dbReference type="PROSITE-ProRule" id="PRU00146"/>
    </source>
</evidence>
<dbReference type="InterPro" id="IPR037869">
    <property type="entry name" value="Spp1/CFP1"/>
</dbReference>
<gene>
    <name evidence="9" type="primary">SPP1</name>
    <name evidence="9" type="ORF">V5O48_001654</name>
</gene>
<protein>
    <submittedName>
        <fullName evidence="9">COMPASS (Complex proteins associated with Set1p) component</fullName>
    </submittedName>
</protein>
<evidence type="ECO:0000256" key="2">
    <source>
        <dbReference type="ARBA" id="ARBA00022723"/>
    </source>
</evidence>
<dbReference type="InterPro" id="IPR013083">
    <property type="entry name" value="Znf_RING/FYVE/PHD"/>
</dbReference>
<dbReference type="PANTHER" id="PTHR46174">
    <property type="entry name" value="CXXC-TYPE ZINC FINGER PROTEIN 1"/>
    <property type="match status" value="1"/>
</dbReference>
<feature type="compositionally biased region" description="Polar residues" evidence="7">
    <location>
        <begin position="244"/>
        <end position="253"/>
    </location>
</feature>
<feature type="compositionally biased region" description="Basic and acidic residues" evidence="7">
    <location>
        <begin position="733"/>
        <end position="744"/>
    </location>
</feature>
<dbReference type="PANTHER" id="PTHR46174:SF1">
    <property type="entry name" value="CXXC-TYPE ZINC FINGER PROTEIN 1"/>
    <property type="match status" value="1"/>
</dbReference>
<feature type="compositionally biased region" description="Basic and acidic residues" evidence="7">
    <location>
        <begin position="52"/>
        <end position="63"/>
    </location>
</feature>
<evidence type="ECO:0000256" key="4">
    <source>
        <dbReference type="ARBA" id="ARBA00022833"/>
    </source>
</evidence>
<feature type="region of interest" description="Disordered" evidence="7">
    <location>
        <begin position="1"/>
        <end position="20"/>
    </location>
</feature>
<dbReference type="PROSITE" id="PS50016">
    <property type="entry name" value="ZF_PHD_2"/>
    <property type="match status" value="1"/>
</dbReference>
<comment type="caution">
    <text evidence="9">The sequence shown here is derived from an EMBL/GenBank/DDBJ whole genome shotgun (WGS) entry which is preliminary data.</text>
</comment>
<keyword evidence="5" id="KW-0539">Nucleus</keyword>